<keyword evidence="8" id="KW-0675">Receptor</keyword>
<protein>
    <recommendedName>
        <fullName evidence="13">Odorant receptor</fullName>
    </recommendedName>
</protein>
<dbReference type="EMBL" id="KQ980581">
    <property type="protein sequence ID" value="KYN15466.1"/>
    <property type="molecule type" value="Genomic_DNA"/>
</dbReference>
<feature type="transmembrane region" description="Helical" evidence="10">
    <location>
        <begin position="127"/>
        <end position="149"/>
    </location>
</feature>
<feature type="transmembrane region" description="Helical" evidence="10">
    <location>
        <begin position="370"/>
        <end position="394"/>
    </location>
</feature>
<dbReference type="PANTHER" id="PTHR21137:SF35">
    <property type="entry name" value="ODORANT RECEPTOR 19A-RELATED"/>
    <property type="match status" value="1"/>
</dbReference>
<dbReference type="AlphaFoldDB" id="A0A195DRK0"/>
<accession>A0A195DRK0</accession>
<evidence type="ECO:0000313" key="11">
    <source>
        <dbReference type="EMBL" id="KYN15466.1"/>
    </source>
</evidence>
<proteinExistence type="predicted"/>
<feature type="transmembrane region" description="Helical" evidence="10">
    <location>
        <begin position="180"/>
        <end position="198"/>
    </location>
</feature>
<dbReference type="PANTHER" id="PTHR21137">
    <property type="entry name" value="ODORANT RECEPTOR"/>
    <property type="match status" value="1"/>
</dbReference>
<gene>
    <name evidence="11" type="ORF">ALC57_12515</name>
</gene>
<keyword evidence="7 10" id="KW-0472">Membrane</keyword>
<keyword evidence="9" id="KW-0807">Transducer</keyword>
<evidence type="ECO:0000256" key="2">
    <source>
        <dbReference type="ARBA" id="ARBA00022475"/>
    </source>
</evidence>
<keyword evidence="12" id="KW-1185">Reference proteome</keyword>
<keyword evidence="5" id="KW-0552">Olfaction</keyword>
<dbReference type="Pfam" id="PF02949">
    <property type="entry name" value="7tm_6"/>
    <property type="match status" value="2"/>
</dbReference>
<feature type="transmembrane region" description="Helical" evidence="10">
    <location>
        <begin position="37"/>
        <end position="56"/>
    </location>
</feature>
<keyword evidence="3" id="KW-0716">Sensory transduction</keyword>
<dbReference type="STRING" id="471704.A0A195DRK0"/>
<evidence type="ECO:0000256" key="4">
    <source>
        <dbReference type="ARBA" id="ARBA00022692"/>
    </source>
</evidence>
<organism evidence="11 12">
    <name type="scientific">Trachymyrmex cornetzi</name>
    <dbReference type="NCBI Taxonomy" id="471704"/>
    <lineage>
        <taxon>Eukaryota</taxon>
        <taxon>Metazoa</taxon>
        <taxon>Ecdysozoa</taxon>
        <taxon>Arthropoda</taxon>
        <taxon>Hexapoda</taxon>
        <taxon>Insecta</taxon>
        <taxon>Pterygota</taxon>
        <taxon>Neoptera</taxon>
        <taxon>Endopterygota</taxon>
        <taxon>Hymenoptera</taxon>
        <taxon>Apocrita</taxon>
        <taxon>Aculeata</taxon>
        <taxon>Formicoidea</taxon>
        <taxon>Formicidae</taxon>
        <taxon>Myrmicinae</taxon>
        <taxon>Trachymyrmex</taxon>
    </lineage>
</organism>
<evidence type="ECO:0008006" key="13">
    <source>
        <dbReference type="Google" id="ProtNLM"/>
    </source>
</evidence>
<dbReference type="Proteomes" id="UP000078492">
    <property type="component" value="Unassembled WGS sequence"/>
</dbReference>
<evidence type="ECO:0000256" key="3">
    <source>
        <dbReference type="ARBA" id="ARBA00022606"/>
    </source>
</evidence>
<evidence type="ECO:0000256" key="10">
    <source>
        <dbReference type="SAM" id="Phobius"/>
    </source>
</evidence>
<keyword evidence="2" id="KW-1003">Cell membrane</keyword>
<name>A0A195DRK0_9HYME</name>
<reference evidence="11 12" key="1">
    <citation type="submission" date="2015-09" db="EMBL/GenBank/DDBJ databases">
        <title>Trachymyrmex cornetzi WGS genome.</title>
        <authorList>
            <person name="Nygaard S."/>
            <person name="Hu H."/>
            <person name="Boomsma J."/>
            <person name="Zhang G."/>
        </authorList>
    </citation>
    <scope>NUCLEOTIDE SEQUENCE [LARGE SCALE GENOMIC DNA]</scope>
    <source>
        <strain evidence="11">Tcor2-1</strain>
        <tissue evidence="11">Whole body</tissue>
    </source>
</reference>
<comment type="subcellular location">
    <subcellularLocation>
        <location evidence="1">Cell membrane</location>
        <topology evidence="1">Multi-pass membrane protein</topology>
    </subcellularLocation>
</comment>
<dbReference type="GO" id="GO:0007165">
    <property type="term" value="P:signal transduction"/>
    <property type="evidence" value="ECO:0007669"/>
    <property type="project" value="UniProtKB-KW"/>
</dbReference>
<evidence type="ECO:0000256" key="5">
    <source>
        <dbReference type="ARBA" id="ARBA00022725"/>
    </source>
</evidence>
<sequence length="398" mass="47147">NVTFKIMVLVWKDYYSITKRLLIFCGLWPYQEKRIRLFRVSSLTLIILSLMVPQVAQFFHCDGNSRCIKLTIPMFILMISFLVKLYTFQFNSSKIQSLTDHMCDDWKKLNSAEEYEIMKKYATNARLITVVYLIYVFISSWGFVLISFMPKLLNIVLPLNESRPINMPYYAYYFVDEEKYYFYILIHMFVFGTMAIIVEVTHDCTFFIYIEHVCSLFAVAGEESVETKLYMLVPMEFHYHTFRIISDALQLRLLYGEINEMLRYLASILAQVIHTFCFSIQGQRLIDHSLQLNDKIYNSSWYEIPAESRKLLLFVMRRNTQPCFLSAGKIYVFSLKSFSTVNVIYQIYVTTCFFEIFLKNTGIYFKGNAVFGFVFYCTCILPMINDQYIIWIVFVQPQ</sequence>
<evidence type="ECO:0000256" key="8">
    <source>
        <dbReference type="ARBA" id="ARBA00023170"/>
    </source>
</evidence>
<evidence type="ECO:0000256" key="9">
    <source>
        <dbReference type="ARBA" id="ARBA00023224"/>
    </source>
</evidence>
<evidence type="ECO:0000313" key="12">
    <source>
        <dbReference type="Proteomes" id="UP000078492"/>
    </source>
</evidence>
<dbReference type="InterPro" id="IPR004117">
    <property type="entry name" value="7tm6_olfct_rcpt"/>
</dbReference>
<dbReference type="GO" id="GO:0005886">
    <property type="term" value="C:plasma membrane"/>
    <property type="evidence" value="ECO:0007669"/>
    <property type="project" value="UniProtKB-SubCell"/>
</dbReference>
<dbReference type="GO" id="GO:0004984">
    <property type="term" value="F:olfactory receptor activity"/>
    <property type="evidence" value="ECO:0007669"/>
    <property type="project" value="InterPro"/>
</dbReference>
<feature type="transmembrane region" description="Helical" evidence="10">
    <location>
        <begin position="338"/>
        <end position="358"/>
    </location>
</feature>
<evidence type="ECO:0000256" key="7">
    <source>
        <dbReference type="ARBA" id="ARBA00023136"/>
    </source>
</evidence>
<feature type="non-terminal residue" evidence="11">
    <location>
        <position position="1"/>
    </location>
</feature>
<keyword evidence="6 10" id="KW-1133">Transmembrane helix</keyword>
<keyword evidence="4 10" id="KW-0812">Transmembrane</keyword>
<evidence type="ECO:0000256" key="6">
    <source>
        <dbReference type="ARBA" id="ARBA00022989"/>
    </source>
</evidence>
<feature type="transmembrane region" description="Helical" evidence="10">
    <location>
        <begin position="68"/>
        <end position="87"/>
    </location>
</feature>
<evidence type="ECO:0000256" key="1">
    <source>
        <dbReference type="ARBA" id="ARBA00004651"/>
    </source>
</evidence>
<dbReference type="GO" id="GO:0005549">
    <property type="term" value="F:odorant binding"/>
    <property type="evidence" value="ECO:0007669"/>
    <property type="project" value="InterPro"/>
</dbReference>